<dbReference type="EMBL" id="BLXT01008465">
    <property type="protein sequence ID" value="GFO49310.1"/>
    <property type="molecule type" value="Genomic_DNA"/>
</dbReference>
<organism evidence="3 4">
    <name type="scientific">Plakobranchus ocellatus</name>
    <dbReference type="NCBI Taxonomy" id="259542"/>
    <lineage>
        <taxon>Eukaryota</taxon>
        <taxon>Metazoa</taxon>
        <taxon>Spiralia</taxon>
        <taxon>Lophotrochozoa</taxon>
        <taxon>Mollusca</taxon>
        <taxon>Gastropoda</taxon>
        <taxon>Heterobranchia</taxon>
        <taxon>Euthyneura</taxon>
        <taxon>Panpulmonata</taxon>
        <taxon>Sacoglossa</taxon>
        <taxon>Placobranchoidea</taxon>
        <taxon>Plakobranchidae</taxon>
        <taxon>Plakobranchus</taxon>
    </lineage>
</organism>
<evidence type="ECO:0000256" key="2">
    <source>
        <dbReference type="PROSITE-ProRule" id="PRU00124"/>
    </source>
</evidence>
<proteinExistence type="predicted"/>
<keyword evidence="4" id="KW-1185">Reference proteome</keyword>
<dbReference type="CDD" id="cd00112">
    <property type="entry name" value="LDLa"/>
    <property type="match status" value="1"/>
</dbReference>
<evidence type="ECO:0000256" key="1">
    <source>
        <dbReference type="ARBA" id="ARBA00023157"/>
    </source>
</evidence>
<keyword evidence="3" id="KW-0449">Lipoprotein</keyword>
<dbReference type="AlphaFoldDB" id="A0AAV4DZ69"/>
<feature type="disulfide bond" evidence="2">
    <location>
        <begin position="103"/>
        <end position="118"/>
    </location>
</feature>
<dbReference type="InterPro" id="IPR002172">
    <property type="entry name" value="LDrepeatLR_classA_rpt"/>
</dbReference>
<comment type="caution">
    <text evidence="3">The sequence shown here is derived from an EMBL/GenBank/DDBJ whole genome shotgun (WGS) entry which is preliminary data.</text>
</comment>
<sequence>MRQEEVSTAEIFKKGALSAIERRAAGESTIMAMVSLSTLTRGVFNGQIDKDSITISRVILGKSGIMSRPEIELLFEHLNYLYYQCPSDGRSVSSRTIPLSQICDGTVDCPTGDDEDSCSGLIDISCSPTQFSCKSGQCVP</sequence>
<dbReference type="SUPFAM" id="SSF57424">
    <property type="entry name" value="LDL receptor-like module"/>
    <property type="match status" value="1"/>
</dbReference>
<reference evidence="3 4" key="1">
    <citation type="journal article" date="2021" name="Elife">
        <title>Chloroplast acquisition without the gene transfer in kleptoplastic sea slugs, Plakobranchus ocellatus.</title>
        <authorList>
            <person name="Maeda T."/>
            <person name="Takahashi S."/>
            <person name="Yoshida T."/>
            <person name="Shimamura S."/>
            <person name="Takaki Y."/>
            <person name="Nagai Y."/>
            <person name="Toyoda A."/>
            <person name="Suzuki Y."/>
            <person name="Arimoto A."/>
            <person name="Ishii H."/>
            <person name="Satoh N."/>
            <person name="Nishiyama T."/>
            <person name="Hasebe M."/>
            <person name="Maruyama T."/>
            <person name="Minagawa J."/>
            <person name="Obokata J."/>
            <person name="Shigenobu S."/>
        </authorList>
    </citation>
    <scope>NUCLEOTIDE SEQUENCE [LARGE SCALE GENOMIC DNA]</scope>
</reference>
<name>A0AAV4DZ69_9GAST</name>
<evidence type="ECO:0000313" key="4">
    <source>
        <dbReference type="Proteomes" id="UP000735302"/>
    </source>
</evidence>
<keyword evidence="3" id="KW-0675">Receptor</keyword>
<dbReference type="InterPro" id="IPR036055">
    <property type="entry name" value="LDL_receptor-like_sf"/>
</dbReference>
<dbReference type="Proteomes" id="UP000735302">
    <property type="component" value="Unassembled WGS sequence"/>
</dbReference>
<keyword evidence="1 2" id="KW-1015">Disulfide bond</keyword>
<protein>
    <submittedName>
        <fullName evidence="3">Very low-density lipoprotein receptor</fullName>
    </submittedName>
</protein>
<dbReference type="SMART" id="SM00192">
    <property type="entry name" value="LDLa"/>
    <property type="match status" value="1"/>
</dbReference>
<comment type="caution">
    <text evidence="2">Lacks conserved residue(s) required for the propagation of feature annotation.</text>
</comment>
<dbReference type="PROSITE" id="PS50068">
    <property type="entry name" value="LDLRA_2"/>
    <property type="match status" value="1"/>
</dbReference>
<evidence type="ECO:0000313" key="3">
    <source>
        <dbReference type="EMBL" id="GFO49310.1"/>
    </source>
</evidence>
<accession>A0AAV4DZ69</accession>
<dbReference type="Gene3D" id="4.10.400.10">
    <property type="entry name" value="Low-density Lipoprotein Receptor"/>
    <property type="match status" value="1"/>
</dbReference>
<gene>
    <name evidence="3" type="ORF">PoB_007581500</name>
</gene>